<dbReference type="Proteomes" id="UP000244450">
    <property type="component" value="Unassembled WGS sequence"/>
</dbReference>
<evidence type="ECO:0008006" key="3">
    <source>
        <dbReference type="Google" id="ProtNLM"/>
    </source>
</evidence>
<accession>A0A2T7BC19</accession>
<protein>
    <recommendedName>
        <fullName evidence="3">LVIVD repeat-containing protein</fullName>
    </recommendedName>
</protein>
<evidence type="ECO:0000313" key="2">
    <source>
        <dbReference type="Proteomes" id="UP000244450"/>
    </source>
</evidence>
<name>A0A2T7BC19_9BACT</name>
<dbReference type="AlphaFoldDB" id="A0A2T7BC19"/>
<proteinExistence type="predicted"/>
<keyword evidence="2" id="KW-1185">Reference proteome</keyword>
<evidence type="ECO:0000313" key="1">
    <source>
        <dbReference type="EMBL" id="PUZ22641.1"/>
    </source>
</evidence>
<comment type="caution">
    <text evidence="1">The sequence shown here is derived from an EMBL/GenBank/DDBJ whole genome shotgun (WGS) entry which is preliminary data.</text>
</comment>
<reference evidence="1 2" key="1">
    <citation type="submission" date="2018-04" db="EMBL/GenBank/DDBJ databases">
        <title>Chitinophaga fuyangensis sp. nov., isolated from soil in a chemical factory.</title>
        <authorList>
            <person name="Chen K."/>
        </authorList>
    </citation>
    <scope>NUCLEOTIDE SEQUENCE [LARGE SCALE GENOMIC DNA]</scope>
    <source>
        <strain evidence="1 2">LY-1</strain>
    </source>
</reference>
<sequence length="210" mass="22987">MTLNGYNFQQTNPINNRPDYCTKLQPKSTHMPFPKWIPLTALILCAAACRKKPLSDRPWEQGRVAGYAPVYDNSPSLKTLSLAGPMATKLPGKVLACGHYLLVPDSALQGIHVLDNSNPRAPQNKYFLQVPGFVTAGAKGNFLYVSNYNDLVTLDLSILPQLKETARAKGAIQAGMYPPYGGVYFECVDTTRGTVIGWVPATLTNPKCRT</sequence>
<organism evidence="1 2">
    <name type="scientific">Chitinophaga parva</name>
    <dbReference type="NCBI Taxonomy" id="2169414"/>
    <lineage>
        <taxon>Bacteria</taxon>
        <taxon>Pseudomonadati</taxon>
        <taxon>Bacteroidota</taxon>
        <taxon>Chitinophagia</taxon>
        <taxon>Chitinophagales</taxon>
        <taxon>Chitinophagaceae</taxon>
        <taxon>Chitinophaga</taxon>
    </lineage>
</organism>
<dbReference type="EMBL" id="QCYK01000003">
    <property type="protein sequence ID" value="PUZ22641.1"/>
    <property type="molecule type" value="Genomic_DNA"/>
</dbReference>
<gene>
    <name evidence="1" type="ORF">DCC81_19605</name>
</gene>